<dbReference type="AlphaFoldDB" id="G9NAT5"/>
<dbReference type="UniPathway" id="UPA00375"/>
<dbReference type="PANTHER" id="PTHR23245:SF25">
    <property type="entry name" value="TRNA WYBUTOSINE-SYNTHESIZING PROTEIN 2 HOMOLOG"/>
    <property type="match status" value="1"/>
</dbReference>
<evidence type="ECO:0000256" key="5">
    <source>
        <dbReference type="ARBA" id="ARBA00049400"/>
    </source>
</evidence>
<reference evidence="9 10" key="1">
    <citation type="journal article" date="2011" name="Genome Biol.">
        <title>Comparative genome sequence analysis underscores mycoparasitism as the ancestral life style of Trichoderma.</title>
        <authorList>
            <person name="Kubicek C.P."/>
            <person name="Herrera-Estrella A."/>
            <person name="Seidl-Seiboth V."/>
            <person name="Martinez D.A."/>
            <person name="Druzhinina I.S."/>
            <person name="Thon M."/>
            <person name="Zeilinger S."/>
            <person name="Casas-Flores S."/>
            <person name="Horwitz B.A."/>
            <person name="Mukherjee P.K."/>
            <person name="Mukherjee M."/>
            <person name="Kredics L."/>
            <person name="Alcaraz L.D."/>
            <person name="Aerts A."/>
            <person name="Antal Z."/>
            <person name="Atanasova L."/>
            <person name="Cervantes-Badillo M.G."/>
            <person name="Challacombe J."/>
            <person name="Chertkov O."/>
            <person name="McCluskey K."/>
            <person name="Coulpier F."/>
            <person name="Deshpande N."/>
            <person name="von Doehren H."/>
            <person name="Ebbole D.J."/>
            <person name="Esquivel-Naranjo E.U."/>
            <person name="Fekete E."/>
            <person name="Flipphi M."/>
            <person name="Glaser F."/>
            <person name="Gomez-Rodriguez E.Y."/>
            <person name="Gruber S."/>
            <person name="Han C."/>
            <person name="Henrissat B."/>
            <person name="Hermosa R."/>
            <person name="Hernandez-Onate M."/>
            <person name="Karaffa L."/>
            <person name="Kosti I."/>
            <person name="Le Crom S."/>
            <person name="Lindquist E."/>
            <person name="Lucas S."/>
            <person name="Luebeck M."/>
            <person name="Luebeck P.S."/>
            <person name="Margeot A."/>
            <person name="Metz B."/>
            <person name="Misra M."/>
            <person name="Nevalainen H."/>
            <person name="Omann M."/>
            <person name="Packer N."/>
            <person name="Perrone G."/>
            <person name="Uresti-Rivera E.E."/>
            <person name="Salamov A."/>
            <person name="Schmoll M."/>
            <person name="Seiboth B."/>
            <person name="Shapiro H."/>
            <person name="Sukno S."/>
            <person name="Tamayo-Ramos J.A."/>
            <person name="Tisch D."/>
            <person name="Wiest A."/>
            <person name="Wilkinson H.H."/>
            <person name="Zhang M."/>
            <person name="Coutinho P.M."/>
            <person name="Kenerley C.M."/>
            <person name="Monte E."/>
            <person name="Baker S.E."/>
            <person name="Grigoriev I.V."/>
        </authorList>
    </citation>
    <scope>NUCLEOTIDE SEQUENCE [LARGE SCALE GENOMIC DNA]</scope>
    <source>
        <strain evidence="10">Gv29-8 / FGSC 10586</strain>
    </source>
</reference>
<evidence type="ECO:0000313" key="10">
    <source>
        <dbReference type="Proteomes" id="UP000007115"/>
    </source>
</evidence>
<dbReference type="Pfam" id="PF02475">
    <property type="entry name" value="TRM5-TYW2_MTfase"/>
    <property type="match status" value="1"/>
</dbReference>
<organism evidence="9 10">
    <name type="scientific">Hypocrea virens (strain Gv29-8 / FGSC 10586)</name>
    <name type="common">Gliocladium virens</name>
    <name type="synonym">Trichoderma virens</name>
    <dbReference type="NCBI Taxonomy" id="413071"/>
    <lineage>
        <taxon>Eukaryota</taxon>
        <taxon>Fungi</taxon>
        <taxon>Dikarya</taxon>
        <taxon>Ascomycota</taxon>
        <taxon>Pezizomycotina</taxon>
        <taxon>Sordariomycetes</taxon>
        <taxon>Hypocreomycetidae</taxon>
        <taxon>Hypocreales</taxon>
        <taxon>Hypocreaceae</taxon>
        <taxon>Trichoderma</taxon>
    </lineage>
</organism>
<dbReference type="InterPro" id="IPR029063">
    <property type="entry name" value="SAM-dependent_MTases_sf"/>
</dbReference>
<dbReference type="Proteomes" id="UP000007115">
    <property type="component" value="Unassembled WGS sequence"/>
</dbReference>
<dbReference type="OrthoDB" id="2387925at2759"/>
<keyword evidence="6" id="KW-0963">Cytoplasm</keyword>
<comment type="subcellular location">
    <subcellularLocation>
        <location evidence="6">Cytoplasm</location>
    </subcellularLocation>
</comment>
<evidence type="ECO:0000256" key="6">
    <source>
        <dbReference type="PIRNR" id="PIRNR038972"/>
    </source>
</evidence>
<dbReference type="GO" id="GO:0005737">
    <property type="term" value="C:cytoplasm"/>
    <property type="evidence" value="ECO:0007669"/>
    <property type="project" value="UniProtKB-SubCell"/>
</dbReference>
<comment type="function">
    <text evidence="6">S-adenosyl-L-methionine-dependent transferase that acts as a component of the wybutosine biosynthesis pathway. Wybutosine is a hyper modified guanosine with a tricyclic base found at the 3'-position adjacent to the anticodon of eukaryotic phenylalanine tRNA. Catalyzes the transfer of the alpha-amino-alpha-carboxypropyl (acp) group from S-adenosyl-L-methionine to the C-7 position of 4-demethylwyosine (imG-14) to produce wybutosine-86.</text>
</comment>
<keyword evidence="4 6" id="KW-0819">tRNA processing</keyword>
<name>G9NAT5_HYPVG</name>
<gene>
    <name evidence="9" type="ORF">TRIVIDRAFT_40129</name>
</gene>
<dbReference type="InterPro" id="IPR026274">
    <property type="entry name" value="tRNA_wybutosine_synth_prot_2"/>
</dbReference>
<comment type="similarity">
    <text evidence="6">Belongs to the class I-like SAM-binding methyltransferase superfamily. TRM5/TYW2 family.</text>
</comment>
<dbReference type="InterPro" id="IPR030382">
    <property type="entry name" value="MeTrfase_TRM5/TYW2"/>
</dbReference>
<dbReference type="eggNOG" id="KOG1227">
    <property type="taxonomic scope" value="Eukaryota"/>
</dbReference>
<evidence type="ECO:0000256" key="1">
    <source>
        <dbReference type="ARBA" id="ARBA00004797"/>
    </source>
</evidence>
<proteinExistence type="inferred from homology"/>
<evidence type="ECO:0000256" key="4">
    <source>
        <dbReference type="ARBA" id="ARBA00022694"/>
    </source>
</evidence>
<dbReference type="OMA" id="FELNPWS"/>
<feature type="region of interest" description="Disordered" evidence="7">
    <location>
        <begin position="1"/>
        <end position="20"/>
    </location>
</feature>
<dbReference type="RefSeq" id="XP_013950152.1">
    <property type="nucleotide sequence ID" value="XM_014094677.1"/>
</dbReference>
<dbReference type="SUPFAM" id="SSF53335">
    <property type="entry name" value="S-adenosyl-L-methionine-dependent methyltransferases"/>
    <property type="match status" value="1"/>
</dbReference>
<keyword evidence="10" id="KW-1185">Reference proteome</keyword>
<dbReference type="GO" id="GO:0102522">
    <property type="term" value="F:tRNA 4-demethylwyosine alpha-amino-alpha-carboxypropyltransferase activity"/>
    <property type="evidence" value="ECO:0007669"/>
    <property type="project" value="UniProtKB-EC"/>
</dbReference>
<dbReference type="GO" id="GO:0008175">
    <property type="term" value="F:tRNA methyltransferase activity"/>
    <property type="evidence" value="ECO:0007669"/>
    <property type="project" value="TreeGrafter"/>
</dbReference>
<dbReference type="GO" id="GO:0031591">
    <property type="term" value="P:wybutosine biosynthetic process"/>
    <property type="evidence" value="ECO:0007669"/>
    <property type="project" value="InterPro"/>
</dbReference>
<evidence type="ECO:0000256" key="2">
    <source>
        <dbReference type="ARBA" id="ARBA00022679"/>
    </source>
</evidence>
<dbReference type="VEuPathDB" id="FungiDB:TRIVIDRAFT_40129"/>
<dbReference type="InParanoid" id="G9NAT5"/>
<keyword evidence="3 6" id="KW-0949">S-adenosyl-L-methionine</keyword>
<sequence>MATHQSGHESRHSKPKPRQVNPITAAIQSWIAATLPSTESDSQNSRNENLINSAPKRFTIYEPLALLPTGSFTSETWASILRTCDEATCNSLWRSILEEISKTGQGRVTHLAVNEGIPLHKNGEDAENVRRSPSGLRMLFGDFGSARGGDQPTRSDFDDAFWVGTKQNGILQTWAPRWTMFSRGNVKEKARVLGFKRPPVGQGDRWAVDLYAGIGYFVFSYASLGMRVLCWEINPWSVEGLRRGAKANKWSVKVIQGEDLALPMETLLAGGERIVVFLESNERASKRIAEAQDSELASNITHVNCGFLPTSEPVWESAWEITRLAPEAWLHLHDNVGVADIESRRAAIQTTFAAWAASGGGLRRPSVEHVEQVKTFAPGVWHCVFDVCITGSSISNNGT</sequence>
<keyword evidence="2 6" id="KW-0808">Transferase</keyword>
<evidence type="ECO:0000313" key="9">
    <source>
        <dbReference type="EMBL" id="EHK15946.1"/>
    </source>
</evidence>
<dbReference type="PIRSF" id="PIRSF038972">
    <property type="entry name" value="Trm12"/>
    <property type="match status" value="1"/>
</dbReference>
<evidence type="ECO:0000256" key="7">
    <source>
        <dbReference type="SAM" id="MobiDB-lite"/>
    </source>
</evidence>
<dbReference type="EMBL" id="ABDF02000091">
    <property type="protein sequence ID" value="EHK15946.1"/>
    <property type="molecule type" value="Genomic_DNA"/>
</dbReference>
<comment type="pathway">
    <text evidence="1 6">tRNA modification; wybutosine-tRNA(Phe) biosynthesis.</text>
</comment>
<dbReference type="InterPro" id="IPR056743">
    <property type="entry name" value="TRM5-TYW2-like_MTfase"/>
</dbReference>
<protein>
    <recommendedName>
        <fullName evidence="6">tRNA wybutosine-synthesizing protein 2</fullName>
        <shortName evidence="6">tRNA-yW-synthesizing protein 2</shortName>
    </recommendedName>
    <alternativeName>
        <fullName evidence="6">tRNA(Phe) (4-demethylwyosine(37)-C(7)) aminocarboxypropyltransferase</fullName>
    </alternativeName>
</protein>
<dbReference type="STRING" id="413071.G9NAT5"/>
<dbReference type="GeneID" id="25793886"/>
<feature type="domain" description="SAM-dependent methyltransferase TRM5/TYW2-type" evidence="8">
    <location>
        <begin position="100"/>
        <end position="391"/>
    </location>
</feature>
<evidence type="ECO:0000256" key="3">
    <source>
        <dbReference type="ARBA" id="ARBA00022691"/>
    </source>
</evidence>
<dbReference type="FunCoup" id="G9NAT5">
    <property type="interactions" value="27"/>
</dbReference>
<feature type="compositionally biased region" description="Basic and acidic residues" evidence="7">
    <location>
        <begin position="1"/>
        <end position="12"/>
    </location>
</feature>
<dbReference type="HOGENOM" id="CLU_023588_0_0_1"/>
<evidence type="ECO:0000259" key="8">
    <source>
        <dbReference type="PROSITE" id="PS51684"/>
    </source>
</evidence>
<accession>G9NAT5</accession>
<dbReference type="GO" id="GO:0008757">
    <property type="term" value="F:S-adenosylmethionine-dependent methyltransferase activity"/>
    <property type="evidence" value="ECO:0007669"/>
    <property type="project" value="InterPro"/>
</dbReference>
<dbReference type="Gene3D" id="3.40.50.150">
    <property type="entry name" value="Vaccinia Virus protein VP39"/>
    <property type="match status" value="1"/>
</dbReference>
<dbReference type="GO" id="GO:0030488">
    <property type="term" value="P:tRNA methylation"/>
    <property type="evidence" value="ECO:0007669"/>
    <property type="project" value="TreeGrafter"/>
</dbReference>
<comment type="caution">
    <text evidence="9">The sequence shown here is derived from an EMBL/GenBank/DDBJ whole genome shotgun (WGS) entry which is preliminary data.</text>
</comment>
<dbReference type="PROSITE" id="PS51684">
    <property type="entry name" value="SAM_MT_TRM5_TYW2"/>
    <property type="match status" value="1"/>
</dbReference>
<dbReference type="PANTHER" id="PTHR23245">
    <property type="entry name" value="TRNA METHYLTRANSFERASE"/>
    <property type="match status" value="1"/>
</dbReference>
<comment type="catalytic activity">
    <reaction evidence="5">
        <text>4-demethylwyosine(37) in tRNA(Phe) + S-adenosyl-L-methionine = 4-demethyl-7-[(3S)-3-amino-3-carboxypropyl]wyosine(37) in tRNA(Phe) + S-methyl-5'-thioadenosine + H(+)</text>
        <dbReference type="Rhea" id="RHEA:36355"/>
        <dbReference type="Rhea" id="RHEA-COMP:10164"/>
        <dbReference type="Rhea" id="RHEA-COMP:10378"/>
        <dbReference type="ChEBI" id="CHEBI:15378"/>
        <dbReference type="ChEBI" id="CHEBI:17509"/>
        <dbReference type="ChEBI" id="CHEBI:59789"/>
        <dbReference type="ChEBI" id="CHEBI:64315"/>
        <dbReference type="ChEBI" id="CHEBI:73550"/>
        <dbReference type="EC" id="2.5.1.114"/>
    </reaction>
</comment>